<dbReference type="GO" id="GO:1903037">
    <property type="term" value="P:regulation of leukocyte cell-cell adhesion"/>
    <property type="evidence" value="ECO:0007669"/>
    <property type="project" value="UniProtKB-ARBA"/>
</dbReference>
<evidence type="ECO:0000256" key="3">
    <source>
        <dbReference type="ARBA" id="ARBA00022729"/>
    </source>
</evidence>
<dbReference type="OMA" id="ETHIRVS"/>
<evidence type="ECO:0000256" key="1">
    <source>
        <dbReference type="ARBA" id="ARBA00004370"/>
    </source>
</evidence>
<dbReference type="GeneTree" id="ENSGT01050000244843"/>
<keyword evidence="6" id="KW-1015">Disulfide bond</keyword>
<evidence type="ECO:0000256" key="6">
    <source>
        <dbReference type="ARBA" id="ARBA00023157"/>
    </source>
</evidence>
<dbReference type="GO" id="GO:0009897">
    <property type="term" value="C:external side of plasma membrane"/>
    <property type="evidence" value="ECO:0007669"/>
    <property type="project" value="TreeGrafter"/>
</dbReference>
<keyword evidence="8" id="KW-0393">Immunoglobulin domain</keyword>
<evidence type="ECO:0000256" key="7">
    <source>
        <dbReference type="ARBA" id="ARBA00023180"/>
    </source>
</evidence>
<dbReference type="Ensembl" id="ENSNBRT00000032739.1">
    <property type="protein sequence ID" value="ENSNBRP00000031931.1"/>
    <property type="gene ID" value="ENSNBRG00000024262.1"/>
</dbReference>
<dbReference type="PANTHER" id="PTHR24100:SF151">
    <property type="entry name" value="ICOS LIGAND"/>
    <property type="match status" value="1"/>
</dbReference>
<dbReference type="GO" id="GO:0042110">
    <property type="term" value="P:T cell activation"/>
    <property type="evidence" value="ECO:0007669"/>
    <property type="project" value="UniProtKB-ARBA"/>
</dbReference>
<dbReference type="Pfam" id="PF22705">
    <property type="entry name" value="C2-set_3"/>
    <property type="match status" value="1"/>
</dbReference>
<evidence type="ECO:0000256" key="9">
    <source>
        <dbReference type="ARBA" id="ARBA00038221"/>
    </source>
</evidence>
<dbReference type="InterPro" id="IPR050504">
    <property type="entry name" value="IgSF_BTN/MOG"/>
</dbReference>
<keyword evidence="3" id="KW-0732">Signal</keyword>
<proteinExistence type="inferred from homology"/>
<feature type="domain" description="Ig-like" evidence="10">
    <location>
        <begin position="23"/>
        <end position="131"/>
    </location>
</feature>
<feature type="domain" description="Ig-like" evidence="10">
    <location>
        <begin position="140"/>
        <end position="228"/>
    </location>
</feature>
<name>A0A3Q4I9P5_NEOBR</name>
<accession>A0A3Q4I9P5</accession>
<comment type="subcellular location">
    <subcellularLocation>
        <location evidence="1">Membrane</location>
    </subcellularLocation>
</comment>
<dbReference type="Pfam" id="PF07686">
    <property type="entry name" value="V-set"/>
    <property type="match status" value="1"/>
</dbReference>
<dbReference type="GO" id="GO:0050863">
    <property type="term" value="P:regulation of T cell activation"/>
    <property type="evidence" value="ECO:0007669"/>
    <property type="project" value="UniProtKB-ARBA"/>
</dbReference>
<dbReference type="AlphaFoldDB" id="A0A3Q4I9P5"/>
<keyword evidence="12" id="KW-1185">Reference proteome</keyword>
<keyword evidence="7" id="KW-0325">Glycoprotein</keyword>
<dbReference type="Gene3D" id="2.60.40.10">
    <property type="entry name" value="Immunoglobulins"/>
    <property type="match status" value="2"/>
</dbReference>
<evidence type="ECO:0000256" key="8">
    <source>
        <dbReference type="ARBA" id="ARBA00023319"/>
    </source>
</evidence>
<dbReference type="GO" id="GO:0005102">
    <property type="term" value="F:signaling receptor binding"/>
    <property type="evidence" value="ECO:0007669"/>
    <property type="project" value="TreeGrafter"/>
</dbReference>
<evidence type="ECO:0000256" key="5">
    <source>
        <dbReference type="ARBA" id="ARBA00023136"/>
    </source>
</evidence>
<dbReference type="PROSITE" id="PS50835">
    <property type="entry name" value="IG_LIKE"/>
    <property type="match status" value="2"/>
</dbReference>
<sequence length="290" mass="32888">MLKIFTSGHYLFKNYDYLFSGQPQLIGPSQVLVARAGDDVILPCHLEPAYDVSTKTLEWTRSSLDPRFVYVSRANQELEKLKHPSFKGRTSLFVDELKYGNISLKISKVKFTDTGTYKCYIPDLKKEALVKLVVDTATSPVISLSGIDKNRGGVVLQCESAGWYPEPELLWLDGEGNLLSAGPTETLRGPDDLYTVSSRVTVEKRHSNNITCRVQQKQISQSRETHIHVPGSNYIITFIETLFEHLKSRFLEMCFVLFFLPFQGISLRSRPVLLLSSSVWLLVWLFASRC</sequence>
<dbReference type="InterPro" id="IPR053896">
    <property type="entry name" value="BTN3A2-like_Ig-C"/>
</dbReference>
<evidence type="ECO:0000313" key="12">
    <source>
        <dbReference type="Proteomes" id="UP000261580"/>
    </source>
</evidence>
<dbReference type="GO" id="GO:0001817">
    <property type="term" value="P:regulation of cytokine production"/>
    <property type="evidence" value="ECO:0007669"/>
    <property type="project" value="TreeGrafter"/>
</dbReference>
<keyword evidence="2" id="KW-0812">Transmembrane</keyword>
<dbReference type="InterPro" id="IPR036179">
    <property type="entry name" value="Ig-like_dom_sf"/>
</dbReference>
<evidence type="ECO:0000259" key="10">
    <source>
        <dbReference type="PROSITE" id="PS50835"/>
    </source>
</evidence>
<comment type="similarity">
    <text evidence="9">Belongs to the SKINT family.</text>
</comment>
<reference evidence="11" key="2">
    <citation type="submission" date="2025-09" db="UniProtKB">
        <authorList>
            <consortium name="Ensembl"/>
        </authorList>
    </citation>
    <scope>IDENTIFICATION</scope>
</reference>
<dbReference type="PANTHER" id="PTHR24100">
    <property type="entry name" value="BUTYROPHILIN"/>
    <property type="match status" value="1"/>
</dbReference>
<dbReference type="InterPro" id="IPR007110">
    <property type="entry name" value="Ig-like_dom"/>
</dbReference>
<keyword evidence="4" id="KW-1133">Transmembrane helix</keyword>
<dbReference type="Proteomes" id="UP000261580">
    <property type="component" value="Unassembled WGS sequence"/>
</dbReference>
<dbReference type="SMART" id="SM00409">
    <property type="entry name" value="IG"/>
    <property type="match status" value="1"/>
</dbReference>
<dbReference type="InterPro" id="IPR003599">
    <property type="entry name" value="Ig_sub"/>
</dbReference>
<keyword evidence="5" id="KW-0472">Membrane</keyword>
<dbReference type="SUPFAM" id="SSF48726">
    <property type="entry name" value="Immunoglobulin"/>
    <property type="match status" value="2"/>
</dbReference>
<evidence type="ECO:0000256" key="4">
    <source>
        <dbReference type="ARBA" id="ARBA00022989"/>
    </source>
</evidence>
<organism evidence="11 12">
    <name type="scientific">Neolamprologus brichardi</name>
    <name type="common">Fairy cichlid</name>
    <name type="synonym">Lamprologus brichardi</name>
    <dbReference type="NCBI Taxonomy" id="32507"/>
    <lineage>
        <taxon>Eukaryota</taxon>
        <taxon>Metazoa</taxon>
        <taxon>Chordata</taxon>
        <taxon>Craniata</taxon>
        <taxon>Vertebrata</taxon>
        <taxon>Euteleostomi</taxon>
        <taxon>Actinopterygii</taxon>
        <taxon>Neopterygii</taxon>
        <taxon>Teleostei</taxon>
        <taxon>Neoteleostei</taxon>
        <taxon>Acanthomorphata</taxon>
        <taxon>Ovalentaria</taxon>
        <taxon>Cichlomorphae</taxon>
        <taxon>Cichliformes</taxon>
        <taxon>Cichlidae</taxon>
        <taxon>African cichlids</taxon>
        <taxon>Pseudocrenilabrinae</taxon>
        <taxon>Lamprologini</taxon>
        <taxon>Neolamprologus</taxon>
    </lineage>
</organism>
<evidence type="ECO:0000256" key="2">
    <source>
        <dbReference type="ARBA" id="ARBA00022692"/>
    </source>
</evidence>
<dbReference type="InterPro" id="IPR013783">
    <property type="entry name" value="Ig-like_fold"/>
</dbReference>
<protein>
    <recommendedName>
        <fullName evidence="10">Ig-like domain-containing protein</fullName>
    </recommendedName>
</protein>
<dbReference type="FunFam" id="2.60.40.10:FF:000142">
    <property type="entry name" value="V-set domain-containing T-cell activation inhibitor 1"/>
    <property type="match status" value="1"/>
</dbReference>
<dbReference type="InterPro" id="IPR013106">
    <property type="entry name" value="Ig_V-set"/>
</dbReference>
<dbReference type="STRING" id="32507.ENSNBRP00000031931"/>
<reference evidence="11" key="1">
    <citation type="submission" date="2025-08" db="UniProtKB">
        <authorList>
            <consortium name="Ensembl"/>
        </authorList>
    </citation>
    <scope>IDENTIFICATION</scope>
</reference>
<evidence type="ECO:0000313" key="11">
    <source>
        <dbReference type="Ensembl" id="ENSNBRP00000031931.1"/>
    </source>
</evidence>
<dbReference type="FunFam" id="2.60.40.10:FF:000088">
    <property type="entry name" value="Butyrophilin subfamily 1 member A1"/>
    <property type="match status" value="1"/>
</dbReference>
<dbReference type="GO" id="GO:0050852">
    <property type="term" value="P:T cell receptor signaling pathway"/>
    <property type="evidence" value="ECO:0007669"/>
    <property type="project" value="TreeGrafter"/>
</dbReference>